<keyword evidence="2" id="KW-0812">Transmembrane</keyword>
<gene>
    <name evidence="3" type="ORF">GCM10023082_32480</name>
</gene>
<keyword evidence="2" id="KW-1133">Transmembrane helix</keyword>
<feature type="transmembrane region" description="Helical" evidence="2">
    <location>
        <begin position="54"/>
        <end position="73"/>
    </location>
</feature>
<protein>
    <recommendedName>
        <fullName evidence="5">ABC transporter permease</fullName>
    </recommendedName>
</protein>
<organism evidence="3 4">
    <name type="scientific">Streptomyces tremellae</name>
    <dbReference type="NCBI Taxonomy" id="1124239"/>
    <lineage>
        <taxon>Bacteria</taxon>
        <taxon>Bacillati</taxon>
        <taxon>Actinomycetota</taxon>
        <taxon>Actinomycetes</taxon>
        <taxon>Kitasatosporales</taxon>
        <taxon>Streptomycetaceae</taxon>
        <taxon>Streptomyces</taxon>
    </lineage>
</organism>
<dbReference type="Proteomes" id="UP001499884">
    <property type="component" value="Unassembled WGS sequence"/>
</dbReference>
<feature type="region of interest" description="Disordered" evidence="1">
    <location>
        <begin position="1"/>
        <end position="47"/>
    </location>
</feature>
<reference evidence="4" key="1">
    <citation type="journal article" date="2019" name="Int. J. Syst. Evol. Microbiol.">
        <title>The Global Catalogue of Microorganisms (GCM) 10K type strain sequencing project: providing services to taxonomists for standard genome sequencing and annotation.</title>
        <authorList>
            <consortium name="The Broad Institute Genomics Platform"/>
            <consortium name="The Broad Institute Genome Sequencing Center for Infectious Disease"/>
            <person name="Wu L."/>
            <person name="Ma J."/>
        </authorList>
    </citation>
    <scope>NUCLEOTIDE SEQUENCE [LARGE SCALE GENOMIC DNA]</scope>
    <source>
        <strain evidence="4">JCM 30846</strain>
    </source>
</reference>
<sequence>MSDTRTEAAAAVVRAPGRPARTGAAAPAGEPADRGGRPTARRLGPGGGLPFGRLIGPALLVAVWWGAAALGLLDPRILSGPADVLGTARDLVAQGRLQSNMLVSKSDRSHVVL</sequence>
<proteinExistence type="predicted"/>
<keyword evidence="2" id="KW-0472">Membrane</keyword>
<comment type="caution">
    <text evidence="3">The sequence shown here is derived from an EMBL/GenBank/DDBJ whole genome shotgun (WGS) entry which is preliminary data.</text>
</comment>
<dbReference type="EMBL" id="BAABEP010000020">
    <property type="protein sequence ID" value="GAA3732526.1"/>
    <property type="molecule type" value="Genomic_DNA"/>
</dbReference>
<evidence type="ECO:0000256" key="2">
    <source>
        <dbReference type="SAM" id="Phobius"/>
    </source>
</evidence>
<evidence type="ECO:0000313" key="3">
    <source>
        <dbReference type="EMBL" id="GAA3732526.1"/>
    </source>
</evidence>
<keyword evidence="4" id="KW-1185">Reference proteome</keyword>
<evidence type="ECO:0000256" key="1">
    <source>
        <dbReference type="SAM" id="MobiDB-lite"/>
    </source>
</evidence>
<name>A0ABP7F8K0_9ACTN</name>
<accession>A0ABP7F8K0</accession>
<feature type="compositionally biased region" description="Low complexity" evidence="1">
    <location>
        <begin position="8"/>
        <end position="30"/>
    </location>
</feature>
<evidence type="ECO:0000313" key="4">
    <source>
        <dbReference type="Proteomes" id="UP001499884"/>
    </source>
</evidence>
<evidence type="ECO:0008006" key="5">
    <source>
        <dbReference type="Google" id="ProtNLM"/>
    </source>
</evidence>